<dbReference type="Pfam" id="PF07690">
    <property type="entry name" value="MFS_1"/>
    <property type="match status" value="1"/>
</dbReference>
<evidence type="ECO:0000256" key="2">
    <source>
        <dbReference type="ARBA" id="ARBA00022448"/>
    </source>
</evidence>
<evidence type="ECO:0000256" key="4">
    <source>
        <dbReference type="ARBA" id="ARBA00022989"/>
    </source>
</evidence>
<dbReference type="CDD" id="cd17502">
    <property type="entry name" value="MFS_Azr1_MDR_like"/>
    <property type="match status" value="1"/>
</dbReference>
<dbReference type="SUPFAM" id="SSF103473">
    <property type="entry name" value="MFS general substrate transporter"/>
    <property type="match status" value="1"/>
</dbReference>
<dbReference type="Proteomes" id="UP001172102">
    <property type="component" value="Unassembled WGS sequence"/>
</dbReference>
<dbReference type="PANTHER" id="PTHR23501">
    <property type="entry name" value="MAJOR FACILITATOR SUPERFAMILY"/>
    <property type="match status" value="1"/>
</dbReference>
<feature type="transmembrane region" description="Helical" evidence="8">
    <location>
        <begin position="167"/>
        <end position="188"/>
    </location>
</feature>
<feature type="transmembrane region" description="Helical" evidence="8">
    <location>
        <begin position="428"/>
        <end position="449"/>
    </location>
</feature>
<evidence type="ECO:0000256" key="1">
    <source>
        <dbReference type="ARBA" id="ARBA00004141"/>
    </source>
</evidence>
<feature type="transmembrane region" description="Helical" evidence="8">
    <location>
        <begin position="75"/>
        <end position="100"/>
    </location>
</feature>
<feature type="transmembrane region" description="Helical" evidence="8">
    <location>
        <begin position="461"/>
        <end position="487"/>
    </location>
</feature>
<comment type="caution">
    <text evidence="10">The sequence shown here is derived from an EMBL/GenBank/DDBJ whole genome shotgun (WGS) entry which is preliminary data.</text>
</comment>
<evidence type="ECO:0000313" key="10">
    <source>
        <dbReference type="EMBL" id="KAK0710750.1"/>
    </source>
</evidence>
<keyword evidence="4 8" id="KW-1133">Transmembrane helix</keyword>
<dbReference type="GO" id="GO:0005886">
    <property type="term" value="C:plasma membrane"/>
    <property type="evidence" value="ECO:0007669"/>
    <property type="project" value="TreeGrafter"/>
</dbReference>
<evidence type="ECO:0000256" key="3">
    <source>
        <dbReference type="ARBA" id="ARBA00022692"/>
    </source>
</evidence>
<organism evidence="10 11">
    <name type="scientific">Lasiosphaeris hirsuta</name>
    <dbReference type="NCBI Taxonomy" id="260670"/>
    <lineage>
        <taxon>Eukaryota</taxon>
        <taxon>Fungi</taxon>
        <taxon>Dikarya</taxon>
        <taxon>Ascomycota</taxon>
        <taxon>Pezizomycotina</taxon>
        <taxon>Sordariomycetes</taxon>
        <taxon>Sordariomycetidae</taxon>
        <taxon>Sordariales</taxon>
        <taxon>Lasiosphaeriaceae</taxon>
        <taxon>Lasiosphaeris</taxon>
    </lineage>
</organism>
<keyword evidence="6" id="KW-0325">Glycoprotein</keyword>
<dbReference type="PRINTS" id="PR01036">
    <property type="entry name" value="TCRTETB"/>
</dbReference>
<keyword evidence="11" id="KW-1185">Reference proteome</keyword>
<dbReference type="PROSITE" id="PS50850">
    <property type="entry name" value="MFS"/>
    <property type="match status" value="1"/>
</dbReference>
<keyword evidence="5 8" id="KW-0472">Membrane</keyword>
<evidence type="ECO:0000256" key="8">
    <source>
        <dbReference type="SAM" id="Phobius"/>
    </source>
</evidence>
<dbReference type="Gene3D" id="1.20.1720.10">
    <property type="entry name" value="Multidrug resistance protein D"/>
    <property type="match status" value="1"/>
</dbReference>
<feature type="transmembrane region" description="Helical" evidence="8">
    <location>
        <begin position="403"/>
        <end position="422"/>
    </location>
</feature>
<dbReference type="InterPro" id="IPR036259">
    <property type="entry name" value="MFS_trans_sf"/>
</dbReference>
<feature type="transmembrane region" description="Helical" evidence="8">
    <location>
        <begin position="112"/>
        <end position="130"/>
    </location>
</feature>
<dbReference type="InterPro" id="IPR011701">
    <property type="entry name" value="MFS"/>
</dbReference>
<feature type="region of interest" description="Disordered" evidence="7">
    <location>
        <begin position="1"/>
        <end position="65"/>
    </location>
</feature>
<feature type="transmembrane region" description="Helical" evidence="8">
    <location>
        <begin position="200"/>
        <end position="218"/>
    </location>
</feature>
<feature type="transmembrane region" description="Helical" evidence="8">
    <location>
        <begin position="142"/>
        <end position="161"/>
    </location>
</feature>
<accession>A0AA40DPF2</accession>
<sequence>MATDTSHTAQATNDPSKDSPGVLLSTSLAEEHPTNSESTDEEKKSDASQRAEQVAPEDGESPSDPEKVSYGWRFWIIYASLVAATLLSALDGSIVATALPTIARNLETGPDFIWVVNIYFLTGAVFQPLFAQLSDLWGRRWVFIGVVAIFVLGSGLCGGAHNGNMLIAARAVQGVGAGGLNIMVDIIISDLVPMRDRSKFLGMIFAIIGVFTALGPLIGGALAQNGLWPWVFYINLPIGGVCLLVMFFFLHTGTPEKSSFTAKMARLDYIGIALLTISCILIMYATTYAGTRYAWSSAPVLGPLVPGLLLLPLFGLYETVPSSPVVPLRLFANRTSAAAFAITFLHSILCLWTVYIFALYFQSVLLASATRAGVCLLPTVLTFPTSAALGGGLMAKTGRYKPLHLASFALLTLGCGLASILGPTSSPTAWVFFQIFVSVGIGLPMACLLPVVQAELGEGDVALSTGTWAFIRSVGTIWAVAVPAAVFGNRFEALLGSVGDEAARAVLSGGEAYAHGTADFVGGFEGIVGEQVLAVYSASIQRVWQVGVVFSGVCFLLVLLEKEVELRQELDTEFGLKEGDKGMKEPSP</sequence>
<evidence type="ECO:0000256" key="7">
    <source>
        <dbReference type="SAM" id="MobiDB-lite"/>
    </source>
</evidence>
<dbReference type="InterPro" id="IPR020846">
    <property type="entry name" value="MFS_dom"/>
</dbReference>
<evidence type="ECO:0000259" key="9">
    <source>
        <dbReference type="PROSITE" id="PS50850"/>
    </source>
</evidence>
<dbReference type="GO" id="GO:0022857">
    <property type="term" value="F:transmembrane transporter activity"/>
    <property type="evidence" value="ECO:0007669"/>
    <property type="project" value="InterPro"/>
</dbReference>
<feature type="transmembrane region" description="Helical" evidence="8">
    <location>
        <begin position="269"/>
        <end position="287"/>
    </location>
</feature>
<dbReference type="EMBL" id="JAUKUA010000005">
    <property type="protein sequence ID" value="KAK0710750.1"/>
    <property type="molecule type" value="Genomic_DNA"/>
</dbReference>
<evidence type="ECO:0000313" key="11">
    <source>
        <dbReference type="Proteomes" id="UP001172102"/>
    </source>
</evidence>
<reference evidence="10" key="1">
    <citation type="submission" date="2023-06" db="EMBL/GenBank/DDBJ databases">
        <title>Genome-scale phylogeny and comparative genomics of the fungal order Sordariales.</title>
        <authorList>
            <consortium name="Lawrence Berkeley National Laboratory"/>
            <person name="Hensen N."/>
            <person name="Bonometti L."/>
            <person name="Westerberg I."/>
            <person name="Brannstrom I.O."/>
            <person name="Guillou S."/>
            <person name="Cros-Aarteil S."/>
            <person name="Calhoun S."/>
            <person name="Haridas S."/>
            <person name="Kuo A."/>
            <person name="Mondo S."/>
            <person name="Pangilinan J."/>
            <person name="Riley R."/>
            <person name="Labutti K."/>
            <person name="Andreopoulos B."/>
            <person name="Lipzen A."/>
            <person name="Chen C."/>
            <person name="Yanf M."/>
            <person name="Daum C."/>
            <person name="Ng V."/>
            <person name="Clum A."/>
            <person name="Steindorff A."/>
            <person name="Ohm R."/>
            <person name="Martin F."/>
            <person name="Silar P."/>
            <person name="Natvig D."/>
            <person name="Lalanne C."/>
            <person name="Gautier V."/>
            <person name="Ament-Velasquez S.L."/>
            <person name="Kruys A."/>
            <person name="Hutchinson M.I."/>
            <person name="Powell A.J."/>
            <person name="Barry K."/>
            <person name="Miller A.N."/>
            <person name="Grigoriev I.V."/>
            <person name="Debuchy R."/>
            <person name="Gladieux P."/>
            <person name="Thoren M.H."/>
            <person name="Johannesson H."/>
        </authorList>
    </citation>
    <scope>NUCLEOTIDE SEQUENCE</scope>
    <source>
        <strain evidence="10">SMH4607-1</strain>
    </source>
</reference>
<feature type="compositionally biased region" description="Polar residues" evidence="7">
    <location>
        <begin position="1"/>
        <end position="14"/>
    </location>
</feature>
<feature type="transmembrane region" description="Helical" evidence="8">
    <location>
        <begin position="364"/>
        <end position="383"/>
    </location>
</feature>
<proteinExistence type="predicted"/>
<dbReference type="AlphaFoldDB" id="A0AA40DPF2"/>
<keyword evidence="2" id="KW-0813">Transport</keyword>
<dbReference type="PANTHER" id="PTHR23501:SF187">
    <property type="entry name" value="MAJOR FACILITATOR SUPERFAMILY (MFS) PROFILE DOMAIN-CONTAINING PROTEIN"/>
    <property type="match status" value="1"/>
</dbReference>
<feature type="domain" description="Major facilitator superfamily (MFS) profile" evidence="9">
    <location>
        <begin position="77"/>
        <end position="569"/>
    </location>
</feature>
<evidence type="ECO:0000256" key="5">
    <source>
        <dbReference type="ARBA" id="ARBA00023136"/>
    </source>
</evidence>
<keyword evidence="3 8" id="KW-0812">Transmembrane</keyword>
<evidence type="ECO:0000256" key="6">
    <source>
        <dbReference type="ARBA" id="ARBA00023180"/>
    </source>
</evidence>
<gene>
    <name evidence="10" type="ORF">B0H67DRAFT_539642</name>
</gene>
<feature type="transmembrane region" description="Helical" evidence="8">
    <location>
        <begin position="293"/>
        <end position="317"/>
    </location>
</feature>
<feature type="transmembrane region" description="Helical" evidence="8">
    <location>
        <begin position="230"/>
        <end position="249"/>
    </location>
</feature>
<protein>
    <submittedName>
        <fullName evidence="10">Major facilitator superfamily protein</fullName>
    </submittedName>
</protein>
<feature type="transmembrane region" description="Helical" evidence="8">
    <location>
        <begin position="337"/>
        <end position="358"/>
    </location>
</feature>
<name>A0AA40DPF2_9PEZI</name>
<feature type="transmembrane region" description="Helical" evidence="8">
    <location>
        <begin position="543"/>
        <end position="560"/>
    </location>
</feature>
<comment type="subcellular location">
    <subcellularLocation>
        <location evidence="1">Membrane</location>
        <topology evidence="1">Multi-pass membrane protein</topology>
    </subcellularLocation>
</comment>